<feature type="region of interest" description="Disordered" evidence="1">
    <location>
        <begin position="393"/>
        <end position="463"/>
    </location>
</feature>
<dbReference type="OrthoDB" id="786973at2759"/>
<feature type="compositionally biased region" description="Basic and acidic residues" evidence="1">
    <location>
        <begin position="426"/>
        <end position="450"/>
    </location>
</feature>
<dbReference type="PANTHER" id="PTHR31286">
    <property type="entry name" value="GLYCINE-RICH CELL WALL STRUCTURAL PROTEIN 1.8-LIKE"/>
    <property type="match status" value="1"/>
</dbReference>
<feature type="compositionally biased region" description="Low complexity" evidence="1">
    <location>
        <begin position="346"/>
        <end position="361"/>
    </location>
</feature>
<feature type="domain" description="DUF4283" evidence="2">
    <location>
        <begin position="52"/>
        <end position="110"/>
    </location>
</feature>
<reference evidence="3" key="1">
    <citation type="submission" date="2017-07" db="EMBL/GenBank/DDBJ databases">
        <title>Taro Niue Genome Assembly and Annotation.</title>
        <authorList>
            <person name="Atibalentja N."/>
            <person name="Keating K."/>
            <person name="Fields C.J."/>
        </authorList>
    </citation>
    <scope>NUCLEOTIDE SEQUENCE</scope>
    <source>
        <strain evidence="3">Niue_2</strain>
        <tissue evidence="3">Leaf</tissue>
    </source>
</reference>
<dbReference type="Proteomes" id="UP000652761">
    <property type="component" value="Unassembled WGS sequence"/>
</dbReference>
<evidence type="ECO:0000313" key="4">
    <source>
        <dbReference type="Proteomes" id="UP000652761"/>
    </source>
</evidence>
<organism evidence="3 4">
    <name type="scientific">Colocasia esculenta</name>
    <name type="common">Wild taro</name>
    <name type="synonym">Arum esculentum</name>
    <dbReference type="NCBI Taxonomy" id="4460"/>
    <lineage>
        <taxon>Eukaryota</taxon>
        <taxon>Viridiplantae</taxon>
        <taxon>Streptophyta</taxon>
        <taxon>Embryophyta</taxon>
        <taxon>Tracheophyta</taxon>
        <taxon>Spermatophyta</taxon>
        <taxon>Magnoliopsida</taxon>
        <taxon>Liliopsida</taxon>
        <taxon>Araceae</taxon>
        <taxon>Aroideae</taxon>
        <taxon>Colocasieae</taxon>
        <taxon>Colocasia</taxon>
    </lineage>
</organism>
<comment type="caution">
    <text evidence="3">The sequence shown here is derived from an EMBL/GenBank/DDBJ whole genome shotgun (WGS) entry which is preliminary data.</text>
</comment>
<evidence type="ECO:0000313" key="3">
    <source>
        <dbReference type="EMBL" id="MQM03996.1"/>
    </source>
</evidence>
<dbReference type="PANTHER" id="PTHR31286:SF180">
    <property type="entry name" value="OS10G0362600 PROTEIN"/>
    <property type="match status" value="1"/>
</dbReference>
<accession>A0A843W7T3</accession>
<dbReference type="EMBL" id="NMUH01003135">
    <property type="protein sequence ID" value="MQM03996.1"/>
    <property type="molecule type" value="Genomic_DNA"/>
</dbReference>
<keyword evidence="4" id="KW-1185">Reference proteome</keyword>
<dbReference type="InterPro" id="IPR025558">
    <property type="entry name" value="DUF4283"/>
</dbReference>
<name>A0A843W7T3_COLES</name>
<evidence type="ECO:0000256" key="1">
    <source>
        <dbReference type="SAM" id="MobiDB-lite"/>
    </source>
</evidence>
<proteinExistence type="predicted"/>
<dbReference type="InterPro" id="IPR040256">
    <property type="entry name" value="At4g02000-like"/>
</dbReference>
<feature type="region of interest" description="Disordered" evidence="1">
    <location>
        <begin position="346"/>
        <end position="372"/>
    </location>
</feature>
<sequence>MWNSSWWLRSCGTTTRSSSSSPLRLLRPAQTVILKSTKGCTCSYDEGGWSHSHLCGDTKVLNVELLMREGGFFLVVLNQEEDLKVILDGFWCIRGHPLVLRRWTPDLQMEKESLCNLPIWVHFPGLPLRWWTVCGLSKLASLLGRPLHMDSLTAKRKRLHFARVCVLIDVKAVFPSEVSIMNEDGSCEAVTVEYEWKPTLCKECNSFGHGGGECRTGLKAPRKEWQPKQNSQRPVSKGSEALLYSTSQPNLQVVCMAVSGDEVSCMGGLQPKEGPPDNGNEHHDRQLNTFAALHDDVETSHGDVKHMQDMEGTPTLAGRPFLQHGKHVHPTKEGAANNLPIISSPQISSLNGGGDVAFVDGGDNGSRKDSSCTPNDIFASDLLGYPKAAKANTWHSTQASKEGLHQSINSRKEGNSTTSLQGGSAGREEGKATHHKEGATKEKNKGKEDLVQDQDSAIQGNRRGAANVSGISMQGNHVASLPDPPVCGMILGSKERVFINFMVTGFDKILIGVADHKI</sequence>
<feature type="region of interest" description="Disordered" evidence="1">
    <location>
        <begin position="218"/>
        <end position="237"/>
    </location>
</feature>
<evidence type="ECO:0000259" key="2">
    <source>
        <dbReference type="Pfam" id="PF14111"/>
    </source>
</evidence>
<dbReference type="Pfam" id="PF14111">
    <property type="entry name" value="DUF4283"/>
    <property type="match status" value="1"/>
</dbReference>
<protein>
    <recommendedName>
        <fullName evidence="2">DUF4283 domain-containing protein</fullName>
    </recommendedName>
</protein>
<gene>
    <name evidence="3" type="ORF">Taro_036777</name>
</gene>
<dbReference type="AlphaFoldDB" id="A0A843W7T3"/>